<evidence type="ECO:0000313" key="2">
    <source>
        <dbReference type="EMBL" id="GAA3554909.1"/>
    </source>
</evidence>
<organism evidence="2 3">
    <name type="scientific">Snuella lapsa</name>
    <dbReference type="NCBI Taxonomy" id="870481"/>
    <lineage>
        <taxon>Bacteria</taxon>
        <taxon>Pseudomonadati</taxon>
        <taxon>Bacteroidota</taxon>
        <taxon>Flavobacteriia</taxon>
        <taxon>Flavobacteriales</taxon>
        <taxon>Flavobacteriaceae</taxon>
        <taxon>Snuella</taxon>
    </lineage>
</organism>
<dbReference type="Pfam" id="PF00899">
    <property type="entry name" value="ThiF"/>
    <property type="match status" value="1"/>
</dbReference>
<dbReference type="CDD" id="cd00757">
    <property type="entry name" value="ThiF_MoeB_HesA_family"/>
    <property type="match status" value="1"/>
</dbReference>
<dbReference type="InterPro" id="IPR045886">
    <property type="entry name" value="ThiF/MoeB/HesA"/>
</dbReference>
<dbReference type="SUPFAM" id="SSF69572">
    <property type="entry name" value="Activating enzymes of the ubiquitin-like proteins"/>
    <property type="match status" value="1"/>
</dbReference>
<name>A0ABP6WRP9_9FLAO</name>
<keyword evidence="3" id="KW-1185">Reference proteome</keyword>
<protein>
    <submittedName>
        <fullName evidence="2">HesA/MoeB/ThiF family protein</fullName>
    </submittedName>
</protein>
<dbReference type="Gene3D" id="3.40.50.720">
    <property type="entry name" value="NAD(P)-binding Rossmann-like Domain"/>
    <property type="match status" value="1"/>
</dbReference>
<dbReference type="InterPro" id="IPR000594">
    <property type="entry name" value="ThiF_NAD_FAD-bd"/>
</dbReference>
<feature type="domain" description="THIF-type NAD/FAD binding fold" evidence="1">
    <location>
        <begin position="12"/>
        <end position="241"/>
    </location>
</feature>
<dbReference type="RefSeq" id="WP_345003949.1">
    <property type="nucleotide sequence ID" value="NZ_BAABCY010000012.1"/>
</dbReference>
<gene>
    <name evidence="2" type="ORF">GCM10022395_02930</name>
</gene>
<dbReference type="EMBL" id="BAABCY010000012">
    <property type="protein sequence ID" value="GAA3554909.1"/>
    <property type="molecule type" value="Genomic_DNA"/>
</dbReference>
<dbReference type="PANTHER" id="PTHR10953">
    <property type="entry name" value="UBIQUITIN-ACTIVATING ENZYME E1"/>
    <property type="match status" value="1"/>
</dbReference>
<proteinExistence type="predicted"/>
<dbReference type="InterPro" id="IPR035985">
    <property type="entry name" value="Ubiquitin-activating_enz"/>
</dbReference>
<evidence type="ECO:0000313" key="3">
    <source>
        <dbReference type="Proteomes" id="UP001500954"/>
    </source>
</evidence>
<evidence type="ECO:0000259" key="1">
    <source>
        <dbReference type="Pfam" id="PF00899"/>
    </source>
</evidence>
<accession>A0ABP6WRP9</accession>
<reference evidence="3" key="1">
    <citation type="journal article" date="2019" name="Int. J. Syst. Evol. Microbiol.">
        <title>The Global Catalogue of Microorganisms (GCM) 10K type strain sequencing project: providing services to taxonomists for standard genome sequencing and annotation.</title>
        <authorList>
            <consortium name="The Broad Institute Genomics Platform"/>
            <consortium name="The Broad Institute Genome Sequencing Center for Infectious Disease"/>
            <person name="Wu L."/>
            <person name="Ma J."/>
        </authorList>
    </citation>
    <scope>NUCLEOTIDE SEQUENCE [LARGE SCALE GENOMIC DNA]</scope>
    <source>
        <strain evidence="3">JCM 17111</strain>
    </source>
</reference>
<dbReference type="PANTHER" id="PTHR10953:SF102">
    <property type="entry name" value="ADENYLYLTRANSFERASE AND SULFURTRANSFERASE MOCS3"/>
    <property type="match status" value="1"/>
</dbReference>
<dbReference type="Proteomes" id="UP001500954">
    <property type="component" value="Unassembled WGS sequence"/>
</dbReference>
<comment type="caution">
    <text evidence="2">The sequence shown here is derived from an EMBL/GenBank/DDBJ whole genome shotgun (WGS) entry which is preliminary data.</text>
</comment>
<sequence length="246" mass="26877">MKQLTAEELATYEWQLDVPDHGVEGQERLKNSTVLVSRCGGLGSVVAYELAAAGIGTLILAHAGNVKPSDLNRQLLMTHDWLGKPRVESAERRLKELNPRLNIISVPENINEANAEKLVGMADVIVDAAPLFEERFLMNREAVKQGKPLVDCAMYELEAQITTVVPGETACLSCLYPEQPIAWKRRFPVFGAVSGTIACLGAMEAIKLISGFGEPLKNKLLTMNMRTMDIQTIGIKQRKGCAVCGS</sequence>